<organism evidence="1">
    <name type="scientific">hydrothermal vent metagenome</name>
    <dbReference type="NCBI Taxonomy" id="652676"/>
    <lineage>
        <taxon>unclassified sequences</taxon>
        <taxon>metagenomes</taxon>
        <taxon>ecological metagenomes</taxon>
    </lineage>
</organism>
<reference evidence="1" key="1">
    <citation type="submission" date="2018-06" db="EMBL/GenBank/DDBJ databases">
        <authorList>
            <person name="Zhirakovskaya E."/>
        </authorList>
    </citation>
    <scope>NUCLEOTIDE SEQUENCE</scope>
</reference>
<accession>A0A3B0S8K1</accession>
<name>A0A3B0S8K1_9ZZZZ</name>
<evidence type="ECO:0000313" key="1">
    <source>
        <dbReference type="EMBL" id="VAW00273.1"/>
    </source>
</evidence>
<sequence length="34" mass="3723">MSTTAKEVIISASGVGKWYGEFQALKDINLTVHK</sequence>
<dbReference type="EMBL" id="UOEC01000172">
    <property type="protein sequence ID" value="VAW00273.1"/>
    <property type="molecule type" value="Genomic_DNA"/>
</dbReference>
<gene>
    <name evidence="1" type="ORF">MNBD_ALPHA08-2329</name>
</gene>
<dbReference type="AlphaFoldDB" id="A0A3B0S8K1"/>
<proteinExistence type="predicted"/>
<feature type="non-terminal residue" evidence="1">
    <location>
        <position position="34"/>
    </location>
</feature>
<protein>
    <submittedName>
        <fullName evidence="1">Uncharacterized protein</fullName>
    </submittedName>
</protein>